<keyword evidence="7 11" id="KW-0805">Transcription regulation</keyword>
<comment type="subunit">
    <text evidence="11">Part of a TFIID-containing RNA polymerase II pre-initiation complex that is composed of TBP and at least GTF2A1, GTF2A2, GTF2E1, GTF2E2, GTF2F1, GTF2H2, GTF2H3, GTF2H4, GTF2H5, GTF2B, TCEA1, ERCC2, ERCC3, TAF1, TAF2, TAF3, TAF4, TAF5, TAF6, TAF7, TAF8, TAF9, TAF10, TAF11, TAF12 and TAF13. Component of the 7-subunit TFIIH core complex composed of XPB/ERCC3, XPD/ERCC2, GTF2H1, GTF2H2, GTF2H3, GTF2H4 and GTF2H5, which is active in NER. The core complex associates with the 3-subunit CDK-activating kinase (CAK) module composed of CCNH/cyclin H, CDK7 and MNAT1 to form the 10-subunit holoenzyme (holo-TFIIH) active in transcription. Interacts with RARA; the interaction requires prior phosphorylation of RARA on 'Ser-369' which then enhances interaction of RARA with CDK7.</text>
</comment>
<dbReference type="PANTHER" id="PTHR12831:SF0">
    <property type="entry name" value="GENERAL TRANSCRIPTION FACTOR IIH SUBUNIT 3"/>
    <property type="match status" value="1"/>
</dbReference>
<keyword evidence="8 11" id="KW-0804">Transcription</keyword>
<dbReference type="GO" id="GO:0000439">
    <property type="term" value="C:transcription factor TFIIH core complex"/>
    <property type="evidence" value="ECO:0007669"/>
    <property type="project" value="UniProtKB-UniRule"/>
</dbReference>
<evidence type="ECO:0000313" key="12">
    <source>
        <dbReference type="EMBL" id="CAH0383480.1"/>
    </source>
</evidence>
<dbReference type="GO" id="GO:0008270">
    <property type="term" value="F:zinc ion binding"/>
    <property type="evidence" value="ECO:0007669"/>
    <property type="project" value="UniProtKB-KW"/>
</dbReference>
<evidence type="ECO:0000256" key="6">
    <source>
        <dbReference type="ARBA" id="ARBA00022833"/>
    </source>
</evidence>
<evidence type="ECO:0000256" key="7">
    <source>
        <dbReference type="ARBA" id="ARBA00023015"/>
    </source>
</evidence>
<keyword evidence="4 11" id="KW-0227">DNA damage</keyword>
<dbReference type="Gene3D" id="3.40.50.410">
    <property type="entry name" value="von Willebrand factor, type A domain"/>
    <property type="match status" value="1"/>
</dbReference>
<dbReference type="PANTHER" id="PTHR12831">
    <property type="entry name" value="TRANSCRIPTION INITIATION FACTOR IIH TFIIH , POLYPEPTIDE 3-RELATED"/>
    <property type="match status" value="1"/>
</dbReference>
<gene>
    <name evidence="12" type="ORF">BEMITA_LOCUS2924</name>
</gene>
<dbReference type="KEGG" id="btab:109032414"/>
<evidence type="ECO:0000256" key="3">
    <source>
        <dbReference type="ARBA" id="ARBA00022723"/>
    </source>
</evidence>
<comment type="similarity">
    <text evidence="2 11">Belongs to the TFB4 family.</text>
</comment>
<evidence type="ECO:0000313" key="13">
    <source>
        <dbReference type="Proteomes" id="UP001152759"/>
    </source>
</evidence>
<accession>A0A9P0A3I7</accession>
<keyword evidence="10 11" id="KW-0539">Nucleus</keyword>
<evidence type="ECO:0000256" key="5">
    <source>
        <dbReference type="ARBA" id="ARBA00022771"/>
    </source>
</evidence>
<keyword evidence="9 11" id="KW-0234">DNA repair</keyword>
<dbReference type="AlphaFoldDB" id="A0A9P0A3I7"/>
<organism evidence="12 13">
    <name type="scientific">Bemisia tabaci</name>
    <name type="common">Sweetpotato whitefly</name>
    <name type="synonym">Aleurodes tabaci</name>
    <dbReference type="NCBI Taxonomy" id="7038"/>
    <lineage>
        <taxon>Eukaryota</taxon>
        <taxon>Metazoa</taxon>
        <taxon>Ecdysozoa</taxon>
        <taxon>Arthropoda</taxon>
        <taxon>Hexapoda</taxon>
        <taxon>Insecta</taxon>
        <taxon>Pterygota</taxon>
        <taxon>Neoptera</taxon>
        <taxon>Paraneoptera</taxon>
        <taxon>Hemiptera</taxon>
        <taxon>Sternorrhyncha</taxon>
        <taxon>Aleyrodoidea</taxon>
        <taxon>Aleyrodidae</taxon>
        <taxon>Aleyrodinae</taxon>
        <taxon>Bemisia</taxon>
    </lineage>
</organism>
<keyword evidence="3 11" id="KW-0479">Metal-binding</keyword>
<proteinExistence type="inferred from homology"/>
<comment type="function">
    <text evidence="11">Component of the general transcription and DNA repair factor IIH (TFIIH) core complex, which is involved in general and transcription-coupled nucleotide excision repair (NER) of damaged DNA and, when complexed to CAK, in RNA transcription by RNA polymerase II. In NER, TFIIH acts by opening DNA around the lesion to allow the excision of the damaged oligonucleotide and its replacement by a new DNA fragment. In transcription, TFIIH has an essential role in transcription initiation. When the pre-initiation complex (PIC) has been established, TFIIH is required for promoter opening and promoter escape. Phosphorylation of the C-terminal tail (CTD) of the largest subunit of RNA polymerase II by the kinase module CAK controls the initiation of transcription.</text>
</comment>
<evidence type="ECO:0000256" key="11">
    <source>
        <dbReference type="RuleBase" id="RU368090"/>
    </source>
</evidence>
<dbReference type="InterPro" id="IPR036465">
    <property type="entry name" value="vWFA_dom_sf"/>
</dbReference>
<dbReference type="EMBL" id="OU963871">
    <property type="protein sequence ID" value="CAH0383480.1"/>
    <property type="molecule type" value="Genomic_DNA"/>
</dbReference>
<protein>
    <recommendedName>
        <fullName evidence="11">General transcription factor IIH subunit 3</fullName>
    </recommendedName>
    <alternativeName>
        <fullName evidence="11">General transcription factor IIH polypeptide 3</fullName>
    </alternativeName>
</protein>
<dbReference type="GO" id="GO:0006289">
    <property type="term" value="P:nucleotide-excision repair"/>
    <property type="evidence" value="ECO:0007669"/>
    <property type="project" value="UniProtKB-UniRule"/>
</dbReference>
<name>A0A9P0A3I7_BEMTA</name>
<evidence type="ECO:0000256" key="1">
    <source>
        <dbReference type="ARBA" id="ARBA00004123"/>
    </source>
</evidence>
<sequence length="316" mass="35699">MAIMEQQSKLEVEDVSLLVVVIDLSTEQPFLQDDKLSLTHYLNAIITFINSHLMLKACNRVAVIGSDYCRNKYLYPDEKNKLNIRQTDSQYEMFTLVEQTIRNNVKSFFNDDSSKDDEDEPSKLPSLISGAAALGLCFINRIEATFMSKDNLNSRILIITGSLDFSHQYMSLMNVFFAAQRQNIAIDVCSLEAELKLLQQGTDITNGHFLLVPSANLSGLVQYLLWVFLPEPPLRKHLIVPPPVKVDYRASCFCHKQLIELGYVCSVCLSVFCKFTPICMTCHAVFKSHILLPKKIKKRKVNSGSPMSVSGSMRSK</sequence>
<reference evidence="12" key="1">
    <citation type="submission" date="2021-12" db="EMBL/GenBank/DDBJ databases">
        <authorList>
            <person name="King R."/>
        </authorList>
    </citation>
    <scope>NUCLEOTIDE SEQUENCE</scope>
</reference>
<dbReference type="Pfam" id="PF03850">
    <property type="entry name" value="Tfb4"/>
    <property type="match status" value="1"/>
</dbReference>
<evidence type="ECO:0000256" key="10">
    <source>
        <dbReference type="ARBA" id="ARBA00023242"/>
    </source>
</evidence>
<dbReference type="InterPro" id="IPR004600">
    <property type="entry name" value="TFIIH_Tfb4/GTF2H3"/>
</dbReference>
<keyword evidence="13" id="KW-1185">Reference proteome</keyword>
<evidence type="ECO:0000256" key="4">
    <source>
        <dbReference type="ARBA" id="ARBA00022763"/>
    </source>
</evidence>
<dbReference type="GO" id="GO:0006355">
    <property type="term" value="P:regulation of DNA-templated transcription"/>
    <property type="evidence" value="ECO:0007669"/>
    <property type="project" value="InterPro"/>
</dbReference>
<keyword evidence="6 11" id="KW-0862">Zinc</keyword>
<dbReference type="GO" id="GO:0005675">
    <property type="term" value="C:transcription factor TFIIH holo complex"/>
    <property type="evidence" value="ECO:0007669"/>
    <property type="project" value="UniProtKB-UniRule"/>
</dbReference>
<comment type="subcellular location">
    <subcellularLocation>
        <location evidence="1 11">Nucleus</location>
    </subcellularLocation>
</comment>
<keyword evidence="5 11" id="KW-0863">Zinc-finger</keyword>
<dbReference type="Proteomes" id="UP001152759">
    <property type="component" value="Chromosome 10"/>
</dbReference>
<evidence type="ECO:0000256" key="9">
    <source>
        <dbReference type="ARBA" id="ARBA00023204"/>
    </source>
</evidence>
<evidence type="ECO:0000256" key="2">
    <source>
        <dbReference type="ARBA" id="ARBA00005273"/>
    </source>
</evidence>
<evidence type="ECO:0000256" key="8">
    <source>
        <dbReference type="ARBA" id="ARBA00023163"/>
    </source>
</evidence>